<evidence type="ECO:0000256" key="4">
    <source>
        <dbReference type="ARBA" id="ARBA00022692"/>
    </source>
</evidence>
<feature type="transmembrane region" description="Helical" evidence="8">
    <location>
        <begin position="125"/>
        <end position="144"/>
    </location>
</feature>
<comment type="function">
    <text evidence="8">Claudins function as major constituents of the tight junction complexes that regulate the permeability of epithelia.</text>
</comment>
<dbReference type="InterPro" id="IPR004031">
    <property type="entry name" value="PMP22/EMP/MP20/Claudin"/>
</dbReference>
<dbReference type="Gene3D" id="1.20.140.150">
    <property type="match status" value="1"/>
</dbReference>
<evidence type="ECO:0000313" key="9">
    <source>
        <dbReference type="Ensembl" id="ENSMZEP00005018279.1"/>
    </source>
</evidence>
<evidence type="ECO:0000256" key="5">
    <source>
        <dbReference type="ARBA" id="ARBA00022949"/>
    </source>
</evidence>
<dbReference type="Ensembl" id="ENSMZET00005018870.1">
    <property type="protein sequence ID" value="ENSMZEP00005018279.1"/>
    <property type="gene ID" value="ENSMZEG00005013722.1"/>
</dbReference>
<reference evidence="9" key="3">
    <citation type="submission" date="2025-09" db="UniProtKB">
        <authorList>
            <consortium name="Ensembl"/>
        </authorList>
    </citation>
    <scope>IDENTIFICATION</scope>
</reference>
<dbReference type="Pfam" id="PF00822">
    <property type="entry name" value="PMP22_Claudin"/>
    <property type="match status" value="1"/>
</dbReference>
<keyword evidence="2 8" id="KW-0796">Tight junction</keyword>
<dbReference type="PROSITE" id="PS01346">
    <property type="entry name" value="CLAUDIN"/>
    <property type="match status" value="1"/>
</dbReference>
<evidence type="ECO:0000256" key="8">
    <source>
        <dbReference type="RuleBase" id="RU060637"/>
    </source>
</evidence>
<feature type="transmembrane region" description="Helical" evidence="8">
    <location>
        <begin position="78"/>
        <end position="104"/>
    </location>
</feature>
<dbReference type="STRING" id="106582.ENSMZEP00005018279"/>
<dbReference type="GO" id="GO:0005886">
    <property type="term" value="C:plasma membrane"/>
    <property type="evidence" value="ECO:0007669"/>
    <property type="project" value="UniProtKB-SubCell"/>
</dbReference>
<name>A0A3P9C886_9CICH</name>
<comment type="subcellular location">
    <subcellularLocation>
        <location evidence="8">Cell junction</location>
        <location evidence="8">Tight junction</location>
    </subcellularLocation>
    <subcellularLocation>
        <location evidence="8">Cell membrane</location>
        <topology evidence="8">Multi-pass membrane protein</topology>
    </subcellularLocation>
</comment>
<evidence type="ECO:0000256" key="3">
    <source>
        <dbReference type="ARBA" id="ARBA00022475"/>
    </source>
</evidence>
<protein>
    <recommendedName>
        <fullName evidence="8">Claudin</fullName>
    </recommendedName>
</protein>
<keyword evidence="5 8" id="KW-0965">Cell junction</keyword>
<keyword evidence="10" id="KW-1185">Reference proteome</keyword>
<reference evidence="9" key="2">
    <citation type="submission" date="2025-08" db="UniProtKB">
        <authorList>
            <consortium name="Ensembl"/>
        </authorList>
    </citation>
    <scope>IDENTIFICATION</scope>
</reference>
<dbReference type="PRINTS" id="PR01077">
    <property type="entry name" value="CLAUDIN"/>
</dbReference>
<dbReference type="PANTHER" id="PTHR12002">
    <property type="entry name" value="CLAUDIN"/>
    <property type="match status" value="1"/>
</dbReference>
<keyword evidence="7 8" id="KW-0472">Membrane</keyword>
<evidence type="ECO:0000256" key="7">
    <source>
        <dbReference type="ARBA" id="ARBA00023136"/>
    </source>
</evidence>
<keyword evidence="3 8" id="KW-1003">Cell membrane</keyword>
<reference evidence="9 10" key="1">
    <citation type="journal article" date="2014" name="Nature">
        <title>The genomic substrate for adaptive radiation in African cichlid fish.</title>
        <authorList>
            <person name="Brawand D."/>
            <person name="Wagner C.E."/>
            <person name="Li Y.I."/>
            <person name="Malinsky M."/>
            <person name="Keller I."/>
            <person name="Fan S."/>
            <person name="Simakov O."/>
            <person name="Ng A.Y."/>
            <person name="Lim Z.W."/>
            <person name="Bezault E."/>
            <person name="Turner-Maier J."/>
            <person name="Johnson J."/>
            <person name="Alcazar R."/>
            <person name="Noh H.J."/>
            <person name="Russell P."/>
            <person name="Aken B."/>
            <person name="Alfoldi J."/>
            <person name="Amemiya C."/>
            <person name="Azzouzi N."/>
            <person name="Baroiller J.F."/>
            <person name="Barloy-Hubler F."/>
            <person name="Berlin A."/>
            <person name="Bloomquist R."/>
            <person name="Carleton K.L."/>
            <person name="Conte M.A."/>
            <person name="D'Cotta H."/>
            <person name="Eshel O."/>
            <person name="Gaffney L."/>
            <person name="Galibert F."/>
            <person name="Gante H.F."/>
            <person name="Gnerre S."/>
            <person name="Greuter L."/>
            <person name="Guyon R."/>
            <person name="Haddad N.S."/>
            <person name="Haerty W."/>
            <person name="Harris R.M."/>
            <person name="Hofmann H.A."/>
            <person name="Hourlier T."/>
            <person name="Hulata G."/>
            <person name="Jaffe D.B."/>
            <person name="Lara M."/>
            <person name="Lee A.P."/>
            <person name="MacCallum I."/>
            <person name="Mwaiko S."/>
            <person name="Nikaido M."/>
            <person name="Nishihara H."/>
            <person name="Ozouf-Costaz C."/>
            <person name="Penman D.J."/>
            <person name="Przybylski D."/>
            <person name="Rakotomanga M."/>
            <person name="Renn S.C.P."/>
            <person name="Ribeiro F.J."/>
            <person name="Ron M."/>
            <person name="Salzburger W."/>
            <person name="Sanchez-Pulido L."/>
            <person name="Santos M.E."/>
            <person name="Searle S."/>
            <person name="Sharpe T."/>
            <person name="Swofford R."/>
            <person name="Tan F.J."/>
            <person name="Williams L."/>
            <person name="Young S."/>
            <person name="Yin S."/>
            <person name="Okada N."/>
            <person name="Kocher T.D."/>
            <person name="Miska E.A."/>
            <person name="Lander E.S."/>
            <person name="Venkatesh B."/>
            <person name="Fernald R.D."/>
            <person name="Meyer A."/>
            <person name="Ponting C.P."/>
            <person name="Streelman J.T."/>
            <person name="Lindblad-Toh K."/>
            <person name="Seehausen O."/>
            <person name="Di Palma F."/>
        </authorList>
    </citation>
    <scope>NUCLEOTIDE SEQUENCE</scope>
</reference>
<accession>A0A3P9C886</accession>
<evidence type="ECO:0000256" key="2">
    <source>
        <dbReference type="ARBA" id="ARBA00022427"/>
    </source>
</evidence>
<keyword evidence="4 8" id="KW-0812">Transmembrane</keyword>
<proteinExistence type="inferred from homology"/>
<dbReference type="GO" id="GO:0005923">
    <property type="term" value="C:bicellular tight junction"/>
    <property type="evidence" value="ECO:0007669"/>
    <property type="project" value="UniProtKB-SubCell"/>
</dbReference>
<comment type="similarity">
    <text evidence="1 8">Belongs to the claudin family.</text>
</comment>
<organism evidence="9 10">
    <name type="scientific">Maylandia zebra</name>
    <name type="common">zebra mbuna</name>
    <dbReference type="NCBI Taxonomy" id="106582"/>
    <lineage>
        <taxon>Eukaryota</taxon>
        <taxon>Metazoa</taxon>
        <taxon>Chordata</taxon>
        <taxon>Craniata</taxon>
        <taxon>Vertebrata</taxon>
        <taxon>Euteleostomi</taxon>
        <taxon>Actinopterygii</taxon>
        <taxon>Neopterygii</taxon>
        <taxon>Teleostei</taxon>
        <taxon>Neoteleostei</taxon>
        <taxon>Acanthomorphata</taxon>
        <taxon>Ovalentaria</taxon>
        <taxon>Cichlomorphae</taxon>
        <taxon>Cichliformes</taxon>
        <taxon>Cichlidae</taxon>
        <taxon>African cichlids</taxon>
        <taxon>Pseudocrenilabrinae</taxon>
        <taxon>Haplochromini</taxon>
        <taxon>Maylandia</taxon>
        <taxon>Maylandia zebra complex</taxon>
    </lineage>
</organism>
<feature type="transmembrane region" description="Helical" evidence="8">
    <location>
        <begin position="12"/>
        <end position="34"/>
    </location>
</feature>
<evidence type="ECO:0000256" key="6">
    <source>
        <dbReference type="ARBA" id="ARBA00022989"/>
    </source>
</evidence>
<keyword evidence="6 8" id="KW-1133">Transmembrane helix</keyword>
<sequence length="222" mass="24184">IMDPIISVLELVGVLISAGAWLCSLATTLMSSWLTLSNLLVTETLGVGLWETCVLNQQGTLECRPYDSLLGLRPEIKLARILMCTALGVGMLGLLLAIPSLHLVNGCRQQLEDVSCKRALKATSGALWLVAGILGLIPVSYIAHVTVEQFFDESVPDMVPRWEFGDALFCGWTAGVLHLAAGMLLLISCFYVQKLNSNRPVDVPPVLTKLEPDSMRTRSEYV</sequence>
<feature type="transmembrane region" description="Helical" evidence="8">
    <location>
        <begin position="164"/>
        <end position="192"/>
    </location>
</feature>
<dbReference type="GO" id="GO:0005198">
    <property type="term" value="F:structural molecule activity"/>
    <property type="evidence" value="ECO:0007669"/>
    <property type="project" value="InterPro"/>
</dbReference>
<evidence type="ECO:0000256" key="1">
    <source>
        <dbReference type="ARBA" id="ARBA00008295"/>
    </source>
</evidence>
<dbReference type="AlphaFoldDB" id="A0A3P9C886"/>
<evidence type="ECO:0000313" key="10">
    <source>
        <dbReference type="Proteomes" id="UP000265160"/>
    </source>
</evidence>
<dbReference type="InterPro" id="IPR006187">
    <property type="entry name" value="Claudin"/>
</dbReference>
<dbReference type="Proteomes" id="UP000265160">
    <property type="component" value="LG23"/>
</dbReference>
<dbReference type="GeneTree" id="ENSGT00940000164897"/>
<dbReference type="InterPro" id="IPR017974">
    <property type="entry name" value="Claudin_CS"/>
</dbReference>